<evidence type="ECO:0000313" key="1">
    <source>
        <dbReference type="EMBL" id="DAD85355.1"/>
    </source>
</evidence>
<accession>A0A8S5MTS4</accession>
<dbReference type="EMBL" id="BK014980">
    <property type="protein sequence ID" value="DAD85355.1"/>
    <property type="molecule type" value="Genomic_DNA"/>
</dbReference>
<protein>
    <submittedName>
        <fullName evidence="1">Uncharacterized protein</fullName>
    </submittedName>
</protein>
<proteinExistence type="predicted"/>
<name>A0A8S5MTS4_9CAUD</name>
<organism evidence="1">
    <name type="scientific">Siphoviridae sp. ct8Ri8</name>
    <dbReference type="NCBI Taxonomy" id="2826170"/>
    <lineage>
        <taxon>Viruses</taxon>
        <taxon>Duplodnaviria</taxon>
        <taxon>Heunggongvirae</taxon>
        <taxon>Uroviricota</taxon>
        <taxon>Caudoviricetes</taxon>
    </lineage>
</organism>
<sequence length="774" mass="89207">MKECPPVYKNLGLMSFDEQREVTVQMLRQICKNDEWLKQNLEKIEYLTPAAIRKRFTPIPVDKSNSYGYKITSDNNVIFDTATDKEVQVNFEDDSLIDLSKTTCLIEAIEQDGKIIHQAKVPQLVNSTIDKSTRNYSPWAVKDSSGNIIGGDMTANEHWYIGFDRNRHYETRPNWLENQLNNEIPSIGRAQTFKAKKTGLLESIVLNIKASAGEDKYNTASPLIVQIRKTIDKDGVLYPEELACDYDGKYTVLAQQEVRFHNSSPDIASILFDHPCTVKAGETYAIVLLSPLSHYSHCYWVGGWNKHCHADVYTDGNAFYTFNNGMTWIRYGKDDDVEYHQGKYAPQDFAFQAHIREFKTGYDKNKDYWLYLSPIFSNPIKSIFISADDTGDVNDQKLQCEYQVSNNGRDWITVGDSHKVDFDSNNLRNVVFVRARLKTTVDNASPLIENITIYLSTDIPDEMYVRTHYYHPKTAAMLGANVWGRVNAPFNVEPTVTCTAEIIRDKEVTEHFIIIEPKDVENFTWIEGISEDKFKNISNNKAHAYLKENQSIIELLKQQQVYVTGFTDNAGVYQEGFFDRLYFVSSPAYPMLNCSLQPNTGETVVYGEWYDYHVDYDNDELIFYDDVLKNMPTGTFNIVYNPLFIDRLNDSEMPLILDYFKETIEVTETHLESRRIPLRTAPVDPIRKVVLNPSSDNTELIEDVDFTIDYNTHELVFDIINNNDKSTLLKLNDIITIVYTPNLDDSGISIGYYAKRENIRKQCYIKPNYIEYKT</sequence>
<reference evidence="1" key="1">
    <citation type="journal article" date="2021" name="Proc. Natl. Acad. Sci. U.S.A.">
        <title>A Catalog of Tens of Thousands of Viruses from Human Metagenomes Reveals Hidden Associations with Chronic Diseases.</title>
        <authorList>
            <person name="Tisza M.J."/>
            <person name="Buck C.B."/>
        </authorList>
    </citation>
    <scope>NUCLEOTIDE SEQUENCE</scope>
    <source>
        <strain evidence="1">Ct8Ri8</strain>
    </source>
</reference>